<feature type="compositionally biased region" description="Basic and acidic residues" evidence="1">
    <location>
        <begin position="989"/>
        <end position="999"/>
    </location>
</feature>
<feature type="region of interest" description="Disordered" evidence="1">
    <location>
        <begin position="1059"/>
        <end position="1081"/>
    </location>
</feature>
<feature type="region of interest" description="Disordered" evidence="1">
    <location>
        <begin position="1282"/>
        <end position="1336"/>
    </location>
</feature>
<feature type="compositionally biased region" description="Basic residues" evidence="1">
    <location>
        <begin position="240"/>
        <end position="250"/>
    </location>
</feature>
<feature type="region of interest" description="Disordered" evidence="1">
    <location>
        <begin position="981"/>
        <end position="1018"/>
    </location>
</feature>
<feature type="region of interest" description="Disordered" evidence="1">
    <location>
        <begin position="1653"/>
        <end position="1681"/>
    </location>
</feature>
<organism evidence="2 3">
    <name type="scientific">Blattamonas nauphoetae</name>
    <dbReference type="NCBI Taxonomy" id="2049346"/>
    <lineage>
        <taxon>Eukaryota</taxon>
        <taxon>Metamonada</taxon>
        <taxon>Preaxostyla</taxon>
        <taxon>Oxymonadida</taxon>
        <taxon>Blattamonas</taxon>
    </lineage>
</organism>
<name>A0ABQ9XIT2_9EUKA</name>
<feature type="compositionally biased region" description="Basic residues" evidence="1">
    <location>
        <begin position="888"/>
        <end position="900"/>
    </location>
</feature>
<keyword evidence="2" id="KW-0804">Transcription</keyword>
<protein>
    <submittedName>
        <fullName evidence="2">DNA-directed RNA polymerase I subunit RPA43</fullName>
    </submittedName>
</protein>
<feature type="region of interest" description="Disordered" evidence="1">
    <location>
        <begin position="1979"/>
        <end position="2000"/>
    </location>
</feature>
<evidence type="ECO:0000313" key="2">
    <source>
        <dbReference type="EMBL" id="KAK2951287.1"/>
    </source>
</evidence>
<feature type="compositionally biased region" description="Polar residues" evidence="1">
    <location>
        <begin position="1312"/>
        <end position="1336"/>
    </location>
</feature>
<feature type="region of interest" description="Disordered" evidence="1">
    <location>
        <begin position="279"/>
        <end position="352"/>
    </location>
</feature>
<comment type="caution">
    <text evidence="2">The sequence shown here is derived from an EMBL/GenBank/DDBJ whole genome shotgun (WGS) entry which is preliminary data.</text>
</comment>
<feature type="compositionally biased region" description="Acidic residues" evidence="1">
    <location>
        <begin position="1068"/>
        <end position="1077"/>
    </location>
</feature>
<feature type="region of interest" description="Disordered" evidence="1">
    <location>
        <begin position="631"/>
        <end position="654"/>
    </location>
</feature>
<proteinExistence type="predicted"/>
<feature type="compositionally biased region" description="Acidic residues" evidence="1">
    <location>
        <begin position="308"/>
        <end position="352"/>
    </location>
</feature>
<feature type="compositionally biased region" description="Acidic residues" evidence="1">
    <location>
        <begin position="905"/>
        <end position="915"/>
    </location>
</feature>
<evidence type="ECO:0000256" key="1">
    <source>
        <dbReference type="SAM" id="MobiDB-lite"/>
    </source>
</evidence>
<dbReference type="PANTHER" id="PTHR31043:SF3">
    <property type="entry name" value="NEPHROCYSTIN-4"/>
    <property type="match status" value="1"/>
</dbReference>
<feature type="compositionally biased region" description="Basic residues" evidence="1">
    <location>
        <begin position="693"/>
        <end position="702"/>
    </location>
</feature>
<dbReference type="InterPro" id="IPR029775">
    <property type="entry name" value="NPHP4"/>
</dbReference>
<reference evidence="2 3" key="1">
    <citation type="journal article" date="2022" name="bioRxiv">
        <title>Genomics of Preaxostyla Flagellates Illuminates Evolutionary Transitions and the Path Towards Mitochondrial Loss.</title>
        <authorList>
            <person name="Novak L.V.F."/>
            <person name="Treitli S.C."/>
            <person name="Pyrih J."/>
            <person name="Halakuc P."/>
            <person name="Pipaliya S.V."/>
            <person name="Vacek V."/>
            <person name="Brzon O."/>
            <person name="Soukal P."/>
            <person name="Eme L."/>
            <person name="Dacks J.B."/>
            <person name="Karnkowska A."/>
            <person name="Elias M."/>
            <person name="Hampl V."/>
        </authorList>
    </citation>
    <scope>NUCLEOTIDE SEQUENCE [LARGE SCALE GENOMIC DNA]</scope>
    <source>
        <strain evidence="2">NAU3</strain>
        <tissue evidence="2">Gut</tissue>
    </source>
</reference>
<feature type="compositionally biased region" description="Acidic residues" evidence="1">
    <location>
        <begin position="1000"/>
        <end position="1018"/>
    </location>
</feature>
<accession>A0ABQ9XIT2</accession>
<sequence length="2195" mass="246928">MEGYALFFKGIERLPEPKAFSEDLPDCTCYYRVFTSFYSTVTKEWLAETYEGPLHLREEIQPGDYSAKCNDFVFFITENDKESILVFEIVFTAVDKFGRIIRELSLGWSFLDLMALTVDVPDVNELDKGEIDIPTITREISKGTPRIFVVLPDFVGNMERTNNYEEAQLELILLKHEELLHIETLIPHHQCVDERNSSYSIAGLFPAQIQTAILSSFQNEITKYSQRFSSDLPAEEPQKKKGKKKGKDKKRNNENVFNEMTSDLNRRRLERFLQIVNEDEDEKRERKKTQKKSKKKRKNKKNSKQTEENPEENDQPDESQNEESDNDNQLSDSEEDQSSSAPEDSDSNEDEQVEALNVEKETYKWLDSSFWEEVDFEIIQGKPVPREMKHEEARERILLFTNKRTLSAGAPPSKQPLFPLGYRTTRGVIIRNMWKYGNALLHPIRQEPMTMNLKNIYIRLQDRFEEVLRAQLNYIRRREQMTDDDQKTVDVVRRKLLVIPTNGVKAISTHTEYPLLLDKPTNVTKGHGKTKKVFRYEVLRMEKKQTTISIPNCFAHPNFCLVFMVVYDVKVPIFYTNEGQKNWDPKYFPKSKKPVKPLGIILPEETEKQVVIGWNDFYPFRCAIEPVKEEEEELDDSFSDSDSMDEDEKRKWKEQIQRDNLDKAKLKVRSRVFLRIPKLEKTEDLSKDEPKKKKEKKKKDKKKKGEDEEESSSAESGKTSEKSKKKDKKTEKATEIPLRANDLINCLYQDITGTWTFDPRRGPFSGVRGGIDKKDMSVDITEFQRNQFDLIEDDEAKERKSKKKKKQPQIAPKIPRLEVLFPFAVLHPYTLPVYLVGPYNTPLGRNTVISEPFVRIRFNLVIDKNEESLIPIYLLPPWQENEIRRYRHRRRKPKSKRKKEKTQVEELDEEEEQKEESEKEQDVPELRVKCRLKNFTIPQPPTIIVHRPSHIASSTVFSTASSYQFSFAFVSFTPIEPLADETWQANQNDKIKKERSKGGEEEEQDETPQTEEVVEEGLSEEGRSYYLQHQSRKIASFLPKTVSFSVRFFNAQSTTSLPSHISIMESSGNEDEDEEGDQPARHEDGMIRISPIGANSETDATTIDVTIDPNTVFSLPPAFPPISTPTNSAFTSPSLSFSSTFASYLSSHHVLQFDIWDEENTKLPVAVAFLPLWNVGAGIGLDVDTANLVGEGAGERSHENLRQSSKMSFNLDVFPAFVLLSHEDGKRSGSDFGGSVAPPGSQLSSFFYPYHPFQHPHPTPIAKLNVIIDFQQQSIVSGSIEEQLEVPPSHPTAVQTRSASARMASPSRREQSPTMHPYQSPSKFTQSGRNSLSPSRMMTTNLVHSSLSTGRNEDIKTPASRSLMKKSLLENIAKQTVTTSFPIFPSFASPTYFSVPFSNNSPSARRIDILIDDSERFGKVSLPSTSALKKVFGVNNESDLVELFVIVDQSVGKQYRSILSVNENDSESGDAQNDDGSPVFFQPPRGTVGAIPSRPIHFVQPYSIQSTLFSGAAGKGRRSDAEVKESSFEYTYSLELPPHSTTNIQFLFHSFNAGFVSTNPIGQSSSSSKSYAAPTTSDSPPIIARSIRVSLRDSLSHSSLSSFNVVVCPSSYSPDRTIHVYKAAGEECSLSLPIPSTNCVALCTDDARQLSDQQRFEEHDDNEDENAPAQNKPQKPQTQNKIQNVVKEVVISNSCGGVISSALIQSRSGSSFSFGFGRSGSVQSGQSYSNQLQLQLTLDDSFLFAGSSNAMNASSTAGRTQTISTDLSMLTVGTSQSTRKQVPSFDSDSYSAFAPFKISVAMYNDRHCVSLFEIWDVIVTVLPRISLGSTQTSSITNPATKQTKSCRVGTSFPITTCLSYPAPVTASSFSGQAITSHRLHFSSPSQWDSNSPTIALFPRLSQIQHPPSDTKTKSTMLVQPLVVSAIGAGNSAVQTGSVLGLGQEGRKRLSIAHPWYGGTTVLSVFDETTNSVRRRWIVTTPGEESVPKEPQPSQPQQETQNLVKESRILACFGPKLTMKCSLHADYGCLGMITIPFSNPFDGTKDFSITSTHPHLLFPLTPSFTLTNFSSLHIPLSVEPHFELQQNVLVGISGQLDNSDPAPSTQPPLASQAQLVQNAPNRAGQTKMESHMIFVSIVASGAIDDQCEQFIQICLTYHNAYSPYIPPRVKGETKGEDVSYKTTGISFHVDWEAPPH</sequence>
<dbReference type="Proteomes" id="UP001281761">
    <property type="component" value="Unassembled WGS sequence"/>
</dbReference>
<feature type="region of interest" description="Disordered" evidence="1">
    <location>
        <begin position="684"/>
        <end position="733"/>
    </location>
</feature>
<feature type="region of interest" description="Disordered" evidence="1">
    <location>
        <begin position="228"/>
        <end position="262"/>
    </location>
</feature>
<feature type="compositionally biased region" description="Polar residues" evidence="1">
    <location>
        <begin position="1463"/>
        <end position="1475"/>
    </location>
</feature>
<feature type="compositionally biased region" description="Low complexity" evidence="1">
    <location>
        <begin position="1667"/>
        <end position="1681"/>
    </location>
</feature>
<keyword evidence="2" id="KW-0240">DNA-directed RNA polymerase</keyword>
<feature type="compositionally biased region" description="Low complexity" evidence="1">
    <location>
        <begin position="1297"/>
        <end position="1306"/>
    </location>
</feature>
<evidence type="ECO:0000313" key="3">
    <source>
        <dbReference type="Proteomes" id="UP001281761"/>
    </source>
</evidence>
<feature type="compositionally biased region" description="Basic and acidic residues" evidence="1">
    <location>
        <begin position="718"/>
        <end position="733"/>
    </location>
</feature>
<feature type="compositionally biased region" description="Basic residues" evidence="1">
    <location>
        <begin position="285"/>
        <end position="303"/>
    </location>
</feature>
<dbReference type="EMBL" id="JARBJD010000121">
    <property type="protein sequence ID" value="KAK2951287.1"/>
    <property type="molecule type" value="Genomic_DNA"/>
</dbReference>
<feature type="region of interest" description="Disordered" evidence="1">
    <location>
        <begin position="1463"/>
        <end position="1484"/>
    </location>
</feature>
<feature type="compositionally biased region" description="Acidic residues" evidence="1">
    <location>
        <begin position="631"/>
        <end position="646"/>
    </location>
</feature>
<gene>
    <name evidence="2" type="ORF">BLNAU_13774</name>
</gene>
<dbReference type="PANTHER" id="PTHR31043">
    <property type="entry name" value="NEPHROCYSTIN-4"/>
    <property type="match status" value="1"/>
</dbReference>
<keyword evidence="3" id="KW-1185">Reference proteome</keyword>
<dbReference type="GO" id="GO:0000428">
    <property type="term" value="C:DNA-directed RNA polymerase complex"/>
    <property type="evidence" value="ECO:0007669"/>
    <property type="project" value="UniProtKB-KW"/>
</dbReference>
<feature type="region of interest" description="Disordered" evidence="1">
    <location>
        <begin position="888"/>
        <end position="923"/>
    </location>
</feature>